<keyword evidence="6 9" id="KW-1133">Transmembrane helix</keyword>
<evidence type="ECO:0000313" key="11">
    <source>
        <dbReference type="EMBL" id="GKX54778.1"/>
    </source>
</evidence>
<accession>A0AAV5MY46</accession>
<evidence type="ECO:0000256" key="6">
    <source>
        <dbReference type="ARBA" id="ARBA00022989"/>
    </source>
</evidence>
<dbReference type="Proteomes" id="UP001058124">
    <property type="component" value="Unassembled WGS sequence"/>
</dbReference>
<comment type="subunit">
    <text evidence="9">The complex comprises the extracytoplasmic solute receptor protein and the two transmembrane proteins.</text>
</comment>
<evidence type="ECO:0000256" key="9">
    <source>
        <dbReference type="RuleBase" id="RU369079"/>
    </source>
</evidence>
<dbReference type="InterPro" id="IPR007387">
    <property type="entry name" value="TRAP_DctQ"/>
</dbReference>
<keyword evidence="2 9" id="KW-0813">Transport</keyword>
<evidence type="ECO:0000313" key="12">
    <source>
        <dbReference type="Proteomes" id="UP001058124"/>
    </source>
</evidence>
<dbReference type="EMBL" id="BRLH01000001">
    <property type="protein sequence ID" value="GKX54778.1"/>
    <property type="molecule type" value="Genomic_DNA"/>
</dbReference>
<sequence length="166" mass="19439">MKIIYYINENLEKGLLILTLGLMSAFIIIQVVMRYVFQSSLAWSEEFIRWLFVWFIWIGISYGFKLKKHVSIPLIVDLFPDKIRKGIAIFTQLSMAVFFIFLCYYSYKQATSPLVLRQSSVVLAWPIDKQNVSMFWLYASMPLGALLSSFRLFQNAVLDIGRFNKH</sequence>
<dbReference type="AlphaFoldDB" id="A0AAV5MY46"/>
<feature type="transmembrane region" description="Helical" evidence="9">
    <location>
        <begin position="135"/>
        <end position="153"/>
    </location>
</feature>
<keyword evidence="5 9" id="KW-0812">Transmembrane</keyword>
<evidence type="ECO:0000256" key="5">
    <source>
        <dbReference type="ARBA" id="ARBA00022692"/>
    </source>
</evidence>
<dbReference type="GO" id="GO:0015740">
    <property type="term" value="P:C4-dicarboxylate transport"/>
    <property type="evidence" value="ECO:0007669"/>
    <property type="project" value="TreeGrafter"/>
</dbReference>
<gene>
    <name evidence="11" type="ORF">SOASR030_08900</name>
</gene>
<dbReference type="RefSeq" id="WP_051155548.1">
    <property type="nucleotide sequence ID" value="NZ_BRLH01000001.1"/>
</dbReference>
<protein>
    <recommendedName>
        <fullName evidence="9">TRAP transporter small permease protein</fullName>
    </recommendedName>
</protein>
<evidence type="ECO:0000259" key="10">
    <source>
        <dbReference type="Pfam" id="PF04290"/>
    </source>
</evidence>
<proteinExistence type="inferred from homology"/>
<evidence type="ECO:0000256" key="2">
    <source>
        <dbReference type="ARBA" id="ARBA00022448"/>
    </source>
</evidence>
<feature type="transmembrane region" description="Helical" evidence="9">
    <location>
        <begin position="47"/>
        <end position="66"/>
    </location>
</feature>
<dbReference type="Pfam" id="PF04290">
    <property type="entry name" value="DctQ"/>
    <property type="match status" value="1"/>
</dbReference>
<comment type="similarity">
    <text evidence="8 9">Belongs to the TRAP transporter small permease family.</text>
</comment>
<reference evidence="11" key="1">
    <citation type="submission" date="2022-06" db="EMBL/GenBank/DDBJ databases">
        <title>Draft genome sequences of Leminorella grimontii str. JCM5902.</title>
        <authorList>
            <person name="Wakabayashi Y."/>
            <person name="Kojima K."/>
        </authorList>
    </citation>
    <scope>NUCLEOTIDE SEQUENCE</scope>
    <source>
        <strain evidence="11">JCM 5902</strain>
    </source>
</reference>
<dbReference type="GO" id="GO:0022857">
    <property type="term" value="F:transmembrane transporter activity"/>
    <property type="evidence" value="ECO:0007669"/>
    <property type="project" value="UniProtKB-UniRule"/>
</dbReference>
<evidence type="ECO:0000256" key="8">
    <source>
        <dbReference type="ARBA" id="ARBA00038436"/>
    </source>
</evidence>
<dbReference type="GO" id="GO:0005886">
    <property type="term" value="C:plasma membrane"/>
    <property type="evidence" value="ECO:0007669"/>
    <property type="project" value="UniProtKB-SubCell"/>
</dbReference>
<dbReference type="PANTHER" id="PTHR35011:SF2">
    <property type="entry name" value="2,3-DIKETO-L-GULONATE TRAP TRANSPORTER SMALL PERMEASE PROTEIN YIAM"/>
    <property type="match status" value="1"/>
</dbReference>
<evidence type="ECO:0000256" key="4">
    <source>
        <dbReference type="ARBA" id="ARBA00022519"/>
    </source>
</evidence>
<feature type="transmembrane region" description="Helical" evidence="9">
    <location>
        <begin position="87"/>
        <end position="107"/>
    </location>
</feature>
<keyword evidence="3" id="KW-1003">Cell membrane</keyword>
<evidence type="ECO:0000256" key="7">
    <source>
        <dbReference type="ARBA" id="ARBA00023136"/>
    </source>
</evidence>
<keyword evidence="12" id="KW-1185">Reference proteome</keyword>
<dbReference type="PANTHER" id="PTHR35011">
    <property type="entry name" value="2,3-DIKETO-L-GULONATE TRAP TRANSPORTER SMALL PERMEASE PROTEIN YIAM"/>
    <property type="match status" value="1"/>
</dbReference>
<organism evidence="11 12">
    <name type="scientific">Leminorella grimontii</name>
    <dbReference type="NCBI Taxonomy" id="82981"/>
    <lineage>
        <taxon>Bacteria</taxon>
        <taxon>Pseudomonadati</taxon>
        <taxon>Pseudomonadota</taxon>
        <taxon>Gammaproteobacteria</taxon>
        <taxon>Enterobacterales</taxon>
        <taxon>Budviciaceae</taxon>
        <taxon>Leminorella</taxon>
    </lineage>
</organism>
<dbReference type="InterPro" id="IPR055348">
    <property type="entry name" value="DctQ"/>
</dbReference>
<keyword evidence="7 9" id="KW-0472">Membrane</keyword>
<comment type="function">
    <text evidence="9">Part of the tripartite ATP-independent periplasmic (TRAP) transport system.</text>
</comment>
<keyword evidence="4 9" id="KW-0997">Cell inner membrane</keyword>
<feature type="transmembrane region" description="Helical" evidence="9">
    <location>
        <begin position="15"/>
        <end position="35"/>
    </location>
</feature>
<evidence type="ECO:0000256" key="1">
    <source>
        <dbReference type="ARBA" id="ARBA00004429"/>
    </source>
</evidence>
<comment type="subcellular location">
    <subcellularLocation>
        <location evidence="1 9">Cell inner membrane</location>
        <topology evidence="1 9">Multi-pass membrane protein</topology>
    </subcellularLocation>
</comment>
<comment type="caution">
    <text evidence="11">The sequence shown here is derived from an EMBL/GenBank/DDBJ whole genome shotgun (WGS) entry which is preliminary data.</text>
</comment>
<feature type="domain" description="Tripartite ATP-independent periplasmic transporters DctQ component" evidence="10">
    <location>
        <begin position="23"/>
        <end position="159"/>
    </location>
</feature>
<name>A0AAV5MY46_9GAMM</name>
<evidence type="ECO:0000256" key="3">
    <source>
        <dbReference type="ARBA" id="ARBA00022475"/>
    </source>
</evidence>